<dbReference type="OrthoDB" id="3007465at2759"/>
<organism evidence="6 7">
    <name type="scientific">Schizophyllum amplum</name>
    <dbReference type="NCBI Taxonomy" id="97359"/>
    <lineage>
        <taxon>Eukaryota</taxon>
        <taxon>Fungi</taxon>
        <taxon>Dikarya</taxon>
        <taxon>Basidiomycota</taxon>
        <taxon>Agaricomycotina</taxon>
        <taxon>Agaricomycetes</taxon>
        <taxon>Agaricomycetidae</taxon>
        <taxon>Agaricales</taxon>
        <taxon>Schizophyllaceae</taxon>
        <taxon>Schizophyllum</taxon>
    </lineage>
</organism>
<dbReference type="STRING" id="97359.A0A550C492"/>
<name>A0A550C492_9AGAR</name>
<evidence type="ECO:0000256" key="1">
    <source>
        <dbReference type="ARBA" id="ARBA00022723"/>
    </source>
</evidence>
<gene>
    <name evidence="6" type="ORF">BD626DRAFT_559516</name>
</gene>
<dbReference type="Gene3D" id="6.10.140.2220">
    <property type="match status" value="1"/>
</dbReference>
<evidence type="ECO:0000256" key="2">
    <source>
        <dbReference type="ARBA" id="ARBA00022771"/>
    </source>
</evidence>
<evidence type="ECO:0000313" key="6">
    <source>
        <dbReference type="EMBL" id="TRM59607.1"/>
    </source>
</evidence>
<keyword evidence="3" id="KW-0862">Zinc</keyword>
<evidence type="ECO:0000313" key="7">
    <source>
        <dbReference type="Proteomes" id="UP000320762"/>
    </source>
</evidence>
<dbReference type="PROSITE" id="PS50865">
    <property type="entry name" value="ZF_MYND_2"/>
    <property type="match status" value="1"/>
</dbReference>
<dbReference type="PROSITE" id="PS01360">
    <property type="entry name" value="ZF_MYND_1"/>
    <property type="match status" value="1"/>
</dbReference>
<accession>A0A550C492</accession>
<dbReference type="InterPro" id="IPR002893">
    <property type="entry name" value="Znf_MYND"/>
</dbReference>
<feature type="domain" description="MYND-type" evidence="5">
    <location>
        <begin position="15"/>
        <end position="56"/>
    </location>
</feature>
<sequence length="228" mass="26176">MSEPITVIPPPYDECEFCGEEADDEVQLLRCSSCKNKFYCSAACQKKGWKSHKMDCSPLPVPLISTVPEPSAEMTAEEVFDSWKNIDEDEASKQLTDMERLKLKVKQPSYKALCNKMLEKSHPLDRALHSFRRLYWIDTVANMKTEQQREEWLSVLKNMRAPASFPQIVPEKTLLRPGELSPGEYEMLGQAASMKTFDPLAREGEQADEQEGKRWLHLAVVYKQTRES</sequence>
<proteinExistence type="predicted"/>
<evidence type="ECO:0000259" key="5">
    <source>
        <dbReference type="PROSITE" id="PS50865"/>
    </source>
</evidence>
<dbReference type="GO" id="GO:0008270">
    <property type="term" value="F:zinc ion binding"/>
    <property type="evidence" value="ECO:0007669"/>
    <property type="project" value="UniProtKB-KW"/>
</dbReference>
<keyword evidence="2 4" id="KW-0863">Zinc-finger</keyword>
<comment type="caution">
    <text evidence="6">The sequence shown here is derived from an EMBL/GenBank/DDBJ whole genome shotgun (WGS) entry which is preliminary data.</text>
</comment>
<dbReference type="EMBL" id="VDMD01000027">
    <property type="protein sequence ID" value="TRM59607.1"/>
    <property type="molecule type" value="Genomic_DNA"/>
</dbReference>
<dbReference type="AlphaFoldDB" id="A0A550C492"/>
<evidence type="ECO:0000256" key="4">
    <source>
        <dbReference type="PROSITE-ProRule" id="PRU00134"/>
    </source>
</evidence>
<keyword evidence="1" id="KW-0479">Metal-binding</keyword>
<dbReference type="Proteomes" id="UP000320762">
    <property type="component" value="Unassembled WGS sequence"/>
</dbReference>
<protein>
    <recommendedName>
        <fullName evidence="5">MYND-type domain-containing protein</fullName>
    </recommendedName>
</protein>
<reference evidence="6 7" key="1">
    <citation type="journal article" date="2019" name="New Phytol.">
        <title>Comparative genomics reveals unique wood-decay strategies and fruiting body development in the Schizophyllaceae.</title>
        <authorList>
            <person name="Almasi E."/>
            <person name="Sahu N."/>
            <person name="Krizsan K."/>
            <person name="Balint B."/>
            <person name="Kovacs G.M."/>
            <person name="Kiss B."/>
            <person name="Cseklye J."/>
            <person name="Drula E."/>
            <person name="Henrissat B."/>
            <person name="Nagy I."/>
            <person name="Chovatia M."/>
            <person name="Adam C."/>
            <person name="LaButti K."/>
            <person name="Lipzen A."/>
            <person name="Riley R."/>
            <person name="Grigoriev I.V."/>
            <person name="Nagy L.G."/>
        </authorList>
    </citation>
    <scope>NUCLEOTIDE SEQUENCE [LARGE SCALE GENOMIC DNA]</scope>
    <source>
        <strain evidence="6 7">NL-1724</strain>
    </source>
</reference>
<keyword evidence="7" id="KW-1185">Reference proteome</keyword>
<dbReference type="SUPFAM" id="SSF144232">
    <property type="entry name" value="HIT/MYND zinc finger-like"/>
    <property type="match status" value="1"/>
</dbReference>
<dbReference type="Pfam" id="PF01753">
    <property type="entry name" value="zf-MYND"/>
    <property type="match status" value="1"/>
</dbReference>
<evidence type="ECO:0000256" key="3">
    <source>
        <dbReference type="ARBA" id="ARBA00022833"/>
    </source>
</evidence>